<dbReference type="GO" id="GO:0016987">
    <property type="term" value="F:sigma factor activity"/>
    <property type="evidence" value="ECO:0007669"/>
    <property type="project" value="UniProtKB-KW"/>
</dbReference>
<evidence type="ECO:0000256" key="3">
    <source>
        <dbReference type="ARBA" id="ARBA00023082"/>
    </source>
</evidence>
<dbReference type="Proteomes" id="UP000249447">
    <property type="component" value="Chromosome"/>
</dbReference>
<keyword evidence="4" id="KW-0804">Transcription</keyword>
<comment type="similarity">
    <text evidence="1">Belongs to the sigma-70 factor family. ECF subfamily.</text>
</comment>
<name>A0A2U9TJ42_9GAMM</name>
<protein>
    <recommendedName>
        <fullName evidence="5">RNA polymerase sigma-70 ECF-like HTH domain-containing protein</fullName>
    </recommendedName>
</protein>
<keyword evidence="2" id="KW-0805">Transcription regulation</keyword>
<dbReference type="InterPro" id="IPR014284">
    <property type="entry name" value="RNA_pol_sigma-70_dom"/>
</dbReference>
<dbReference type="AlphaFoldDB" id="A0A2U9TJ42"/>
<dbReference type="InterPro" id="IPR013325">
    <property type="entry name" value="RNA_pol_sigma_r2"/>
</dbReference>
<evidence type="ECO:0000259" key="5">
    <source>
        <dbReference type="Pfam" id="PF07638"/>
    </source>
</evidence>
<evidence type="ECO:0000256" key="1">
    <source>
        <dbReference type="ARBA" id="ARBA00010641"/>
    </source>
</evidence>
<dbReference type="Gene3D" id="1.10.1740.10">
    <property type="match status" value="1"/>
</dbReference>
<dbReference type="Gene3D" id="1.10.10.10">
    <property type="entry name" value="Winged helix-like DNA-binding domain superfamily/Winged helix DNA-binding domain"/>
    <property type="match status" value="1"/>
</dbReference>
<dbReference type="EMBL" id="CP029843">
    <property type="protein sequence ID" value="AWV08100.1"/>
    <property type="molecule type" value="Genomic_DNA"/>
</dbReference>
<dbReference type="NCBIfam" id="TIGR02937">
    <property type="entry name" value="sigma70-ECF"/>
    <property type="match status" value="1"/>
</dbReference>
<dbReference type="SUPFAM" id="SSF88659">
    <property type="entry name" value="Sigma3 and sigma4 domains of RNA polymerase sigma factors"/>
    <property type="match status" value="1"/>
</dbReference>
<dbReference type="CDD" id="cd06171">
    <property type="entry name" value="Sigma70_r4"/>
    <property type="match status" value="1"/>
</dbReference>
<keyword evidence="7" id="KW-1185">Reference proteome</keyword>
<sequence length="176" mass="19549">MTILLGAWRQGDTKASDALFNLVYPELRGIAGRRLARLGVPVLDPTELVNEAMLRLLGDRVDAQNRKDFFGIAATVIRCVLVDIIRRQQADKRGGGAIEITLSGASHVSAAGESWLEVEEALGVLEKRDPRKCRVIELSFIMGLNQQQIAEELDVSLATVERDLRYAKAWLRDHLS</sequence>
<dbReference type="KEGG" id="lmb:C9I47_2422"/>
<dbReference type="PANTHER" id="PTHR43133:SF39">
    <property type="entry name" value="SIMILAR TO RNA POLYMERASE SIGMA-E FACTOR"/>
    <property type="match status" value="1"/>
</dbReference>
<dbReference type="InterPro" id="IPR039425">
    <property type="entry name" value="RNA_pol_sigma-70-like"/>
</dbReference>
<dbReference type="InterPro" id="IPR053812">
    <property type="entry name" value="HTH_Sigma70_ECF-like"/>
</dbReference>
<dbReference type="InterPro" id="IPR011517">
    <property type="entry name" value="RNA_pol_sigma70_ECF-like"/>
</dbReference>
<proteinExistence type="inferred from homology"/>
<reference evidence="6 7" key="1">
    <citation type="submission" date="2018-05" db="EMBL/GenBank/DDBJ databases">
        <title>The complete genome of Lysobacter maris HZ9B, a marine bacterium antagonistic against terrestrial plant pathogens.</title>
        <authorList>
            <person name="Zhang X.-Q."/>
        </authorList>
    </citation>
    <scope>NUCLEOTIDE SEQUENCE [LARGE SCALE GENOMIC DNA]</scope>
    <source>
        <strain evidence="6 7">HZ9B</strain>
    </source>
</reference>
<accession>A0A2U9TJ42</accession>
<feature type="domain" description="RNA polymerase sigma-70 ECF-like HTH" evidence="5">
    <location>
        <begin position="2"/>
        <end position="175"/>
    </location>
</feature>
<evidence type="ECO:0000313" key="7">
    <source>
        <dbReference type="Proteomes" id="UP000249447"/>
    </source>
</evidence>
<dbReference type="GO" id="GO:0006352">
    <property type="term" value="P:DNA-templated transcription initiation"/>
    <property type="evidence" value="ECO:0007669"/>
    <property type="project" value="InterPro"/>
</dbReference>
<evidence type="ECO:0000256" key="2">
    <source>
        <dbReference type="ARBA" id="ARBA00023015"/>
    </source>
</evidence>
<dbReference type="SUPFAM" id="SSF88946">
    <property type="entry name" value="Sigma2 domain of RNA polymerase sigma factors"/>
    <property type="match status" value="1"/>
</dbReference>
<evidence type="ECO:0000313" key="6">
    <source>
        <dbReference type="EMBL" id="AWV08100.1"/>
    </source>
</evidence>
<evidence type="ECO:0000256" key="4">
    <source>
        <dbReference type="ARBA" id="ARBA00023163"/>
    </source>
</evidence>
<dbReference type="InterPro" id="IPR013324">
    <property type="entry name" value="RNA_pol_sigma_r3/r4-like"/>
</dbReference>
<organism evidence="6 7">
    <name type="scientific">Marilutibacter maris</name>
    <dbReference type="NCBI Taxonomy" id="1605891"/>
    <lineage>
        <taxon>Bacteria</taxon>
        <taxon>Pseudomonadati</taxon>
        <taxon>Pseudomonadota</taxon>
        <taxon>Gammaproteobacteria</taxon>
        <taxon>Lysobacterales</taxon>
        <taxon>Lysobacteraceae</taxon>
        <taxon>Marilutibacter</taxon>
    </lineage>
</organism>
<gene>
    <name evidence="6" type="ORF">C9I47_2422</name>
</gene>
<dbReference type="InterPro" id="IPR036388">
    <property type="entry name" value="WH-like_DNA-bd_sf"/>
</dbReference>
<dbReference type="Pfam" id="PF07638">
    <property type="entry name" value="Sigma70_ECF"/>
    <property type="match status" value="1"/>
</dbReference>
<dbReference type="PANTHER" id="PTHR43133">
    <property type="entry name" value="RNA POLYMERASE ECF-TYPE SIGMA FACTO"/>
    <property type="match status" value="1"/>
</dbReference>
<keyword evidence="3" id="KW-0731">Sigma factor</keyword>
<dbReference type="NCBIfam" id="TIGR02999">
    <property type="entry name" value="Sig-70_X6"/>
    <property type="match status" value="1"/>
</dbReference>